<dbReference type="Proteomes" id="UP001152561">
    <property type="component" value="Unassembled WGS sequence"/>
</dbReference>
<feature type="domain" description="DUF4378" evidence="3">
    <location>
        <begin position="793"/>
        <end position="966"/>
    </location>
</feature>
<dbReference type="InterPro" id="IPR022212">
    <property type="entry name" value="DUF3741"/>
</dbReference>
<dbReference type="SUPFAM" id="SSF52047">
    <property type="entry name" value="RNI-like"/>
    <property type="match status" value="1"/>
</dbReference>
<dbReference type="Pfam" id="PF12552">
    <property type="entry name" value="DUF3741"/>
    <property type="match status" value="1"/>
</dbReference>
<proteinExistence type="predicted"/>
<evidence type="ECO:0008006" key="7">
    <source>
        <dbReference type="Google" id="ProtNLM"/>
    </source>
</evidence>
<dbReference type="PANTHER" id="PTHR46634">
    <property type="entry name" value="M REDUCTASE II SUBUNIT GAMMA, PUTATIVE (DUF3741)-RELATED"/>
    <property type="match status" value="1"/>
</dbReference>
<feature type="domain" description="DUF3741" evidence="4">
    <location>
        <begin position="118"/>
        <end position="133"/>
    </location>
</feature>
<dbReference type="OrthoDB" id="1932693at2759"/>
<feature type="compositionally biased region" description="Polar residues" evidence="1">
    <location>
        <begin position="545"/>
        <end position="557"/>
    </location>
</feature>
<dbReference type="Pfam" id="PF14383">
    <property type="entry name" value="VARLMGL"/>
    <property type="match status" value="1"/>
</dbReference>
<name>A0A9Q1QUZ8_9SOLA</name>
<evidence type="ECO:0000259" key="3">
    <source>
        <dbReference type="Pfam" id="PF14309"/>
    </source>
</evidence>
<dbReference type="Pfam" id="PF14309">
    <property type="entry name" value="DUF4378"/>
    <property type="match status" value="1"/>
</dbReference>
<evidence type="ECO:0000259" key="2">
    <source>
        <dbReference type="Pfam" id="PF12552"/>
    </source>
</evidence>
<dbReference type="InterPro" id="IPR032675">
    <property type="entry name" value="LRR_dom_sf"/>
</dbReference>
<dbReference type="InterPro" id="IPR032795">
    <property type="entry name" value="DUF3741-assoc"/>
</dbReference>
<comment type="caution">
    <text evidence="5">The sequence shown here is derived from an EMBL/GenBank/DDBJ whole genome shotgun (WGS) entry which is preliminary data.</text>
</comment>
<evidence type="ECO:0000256" key="1">
    <source>
        <dbReference type="SAM" id="MobiDB-lite"/>
    </source>
</evidence>
<evidence type="ECO:0000313" key="6">
    <source>
        <dbReference type="Proteomes" id="UP001152561"/>
    </source>
</evidence>
<dbReference type="EMBL" id="JAJAGQ010000024">
    <property type="protein sequence ID" value="KAJ8527196.1"/>
    <property type="molecule type" value="Genomic_DNA"/>
</dbReference>
<feature type="domain" description="DUF3741" evidence="2">
    <location>
        <begin position="222"/>
        <end position="265"/>
    </location>
</feature>
<organism evidence="5 6">
    <name type="scientific">Anisodus acutangulus</name>
    <dbReference type="NCBI Taxonomy" id="402998"/>
    <lineage>
        <taxon>Eukaryota</taxon>
        <taxon>Viridiplantae</taxon>
        <taxon>Streptophyta</taxon>
        <taxon>Embryophyta</taxon>
        <taxon>Tracheophyta</taxon>
        <taxon>Spermatophyta</taxon>
        <taxon>Magnoliopsida</taxon>
        <taxon>eudicotyledons</taxon>
        <taxon>Gunneridae</taxon>
        <taxon>Pentapetalae</taxon>
        <taxon>asterids</taxon>
        <taxon>lamiids</taxon>
        <taxon>Solanales</taxon>
        <taxon>Solanaceae</taxon>
        <taxon>Solanoideae</taxon>
        <taxon>Hyoscyameae</taxon>
        <taxon>Anisodus</taxon>
    </lineage>
</organism>
<dbReference type="SMART" id="SM00368">
    <property type="entry name" value="LRR_RI"/>
    <property type="match status" value="3"/>
</dbReference>
<feature type="region of interest" description="Disordered" evidence="1">
    <location>
        <begin position="528"/>
        <end position="609"/>
    </location>
</feature>
<sequence length="1532" mass="171392">MWIYMVICVCVSGGEMNGFQNGKNFDKPVPGCLGRMVNLFDLNSGVAGNKLLTDKPHGSLSRSQSDVVRMYPSKDQIEEKMIVSNLKRNSSNRKSNGTPMKMLIAQEMSKEINSCQNPPSVVAKLMGLDAFPTRRSASATRSHFGGHSRCHTDSSFSYCQHEDGSLMEEMHQEFHQCPEQNEYKDVYEVWQQPTKINCVRSKSPQKARPDETSIDKKVAFVRQKFIEAKCLSIDGNLRQSKEFQEALDVLSSNTDLFLKFLQEPNPMFSQQLQKLKSVPPPPETKRITVLRPTKMVDNSRFGESGNKNEKEMKRATQVVQGIEVDESHCAISPPAPGWNIDENPSQPTRIVVLKPSLSKTHNCRAASSPPSASPRASEAEMNYVNIEDNEAKDSGEVAMGITQKMRENLGGHRRDETLLSSVSSNGYVGDESSFNKSENEYVAGNLSDSEVISPVSRHSWDYINRFVEPYSCSSLSRASYSPESSVSGEAKKRLSERWAMVASNGSCPEQRHMRRRSSTLGEMLALSDTKNAGVTEQEISKEEPGTSNSNLMSNSNCDEGINESPRNLLRSKSVPVSSTEFGTQLNVDVRGPETGKPNLPKETTKPRSTKLSLKNLLFSRNKKTNKDSGSLLQSNNEVQCDVKSTHCPAKIDQGREFSSADLHKSPGKLVSQNLLGEQGLISPEVGLFVSKSLPLDNQCENQDQPSPISVLDTALEEDEHPACISSGRMKPDHHGGELSVDSIRCNLIDKSPPIGSIARTLSWNDSCVDTASSVPLRPSVSTWRTEEEEKELFSFVQTLLTVAGLEEVQSDAFLLMWHSPESPLDPSLREKYVDLNEKNKLHEARRRQRRSTKKLVFDCVNAALMEIAGYGPDTCQRAIHHSGVSNNLPEGAKLILVDQVWTRMKEWFSSEVKCLSCDDGDVNSLVVDGMVRKEVVGNGWFQYLRLELEIVGTEIERKLLEELVHESVLEFTASRSTNGECAEEPQRAYAILNPLLVQMIQGLNEELGSDVFVAANAIDMQNDFIKNPQAFGFVTSKIACCGQGPYNGLLPQLPPLALQKLQKGKSDILDDYELLTDGVDNQRKRKRYLNFEEEWKALYEARWPGCGQSKNFESKSFVRSAKGKEAECESGNDWQQIYWEAHLQNCLDTTAEIALFPSFHGRIGEIEIQGSILYYIDHRGHINRFTCDHSMFAYHCQQFGSYARHLRLPNVLCVEETCVEGLCKLINQNYRSLKSIKFMHCKEVPIFIMLIRQPSGTYNSLKSLKELNLRNCNLHRHDVDCLRYALVHIPNLEKLDLSDNPIKDAGIRFVEFSHLCTLAKVSQLCFPFRCLITYFTEMFHRKFPLVELKLESCELTCFGVCELLEFLSALRKSLNFLSIGGNSLGSEIGTPLGRFLCGGIQALDIEDIGLGSSGFMRAGKELVKESKLHSINISKNRGGIETARFLEKLFSHAPHLSTVNAKYNLMPNESLSIFSASVKAAKGKLEHLDLRGNILCGQQIDLSELAEFQMNGFSILELYSSPAANERYDDDP</sequence>
<protein>
    <recommendedName>
        <fullName evidence="7">DUF4378 domain-containing protein</fullName>
    </recommendedName>
</protein>
<dbReference type="PANTHER" id="PTHR46634:SF16">
    <property type="entry name" value="DUF4378 DOMAIN-CONTAINING PROTEIN"/>
    <property type="match status" value="1"/>
</dbReference>
<evidence type="ECO:0000259" key="4">
    <source>
        <dbReference type="Pfam" id="PF14383"/>
    </source>
</evidence>
<dbReference type="Gene3D" id="3.80.10.10">
    <property type="entry name" value="Ribonuclease Inhibitor"/>
    <property type="match status" value="1"/>
</dbReference>
<evidence type="ECO:0000313" key="5">
    <source>
        <dbReference type="EMBL" id="KAJ8527196.1"/>
    </source>
</evidence>
<dbReference type="InterPro" id="IPR025486">
    <property type="entry name" value="DUF4378"/>
</dbReference>
<reference evidence="6" key="1">
    <citation type="journal article" date="2023" name="Proc. Natl. Acad. Sci. U.S.A.">
        <title>Genomic and structural basis for evolution of tropane alkaloid biosynthesis.</title>
        <authorList>
            <person name="Wanga Y.-J."/>
            <person name="Taina T."/>
            <person name="Yua J.-Y."/>
            <person name="Lia J."/>
            <person name="Xua B."/>
            <person name="Chenc J."/>
            <person name="D'Auriad J.C."/>
            <person name="Huanga J.-P."/>
            <person name="Huanga S.-X."/>
        </authorList>
    </citation>
    <scope>NUCLEOTIDE SEQUENCE [LARGE SCALE GENOMIC DNA]</scope>
    <source>
        <strain evidence="6">cv. KIB-2019</strain>
    </source>
</reference>
<feature type="compositionally biased region" description="Polar residues" evidence="1">
    <location>
        <begin position="574"/>
        <end position="586"/>
    </location>
</feature>
<keyword evidence="6" id="KW-1185">Reference proteome</keyword>
<accession>A0A9Q1QUZ8</accession>
<gene>
    <name evidence="5" type="ORF">K7X08_029673</name>
</gene>